<gene>
    <name evidence="2" type="ORF">ADUPG1_006147</name>
</gene>
<name>A0ABQ5KGZ6_9EUKA</name>
<accession>A0ABQ5KGZ6</accession>
<dbReference type="Proteomes" id="UP001057375">
    <property type="component" value="Unassembled WGS sequence"/>
</dbReference>
<evidence type="ECO:0000313" key="2">
    <source>
        <dbReference type="EMBL" id="GKT31797.1"/>
    </source>
</evidence>
<comment type="caution">
    <text evidence="2">The sequence shown here is derived from an EMBL/GenBank/DDBJ whole genome shotgun (WGS) entry which is preliminary data.</text>
</comment>
<protein>
    <submittedName>
        <fullName evidence="2">Uncharacterized protein</fullName>
    </submittedName>
</protein>
<sequence>MSEIPIARKVAPRTREERKASKDKESIEKQRLQDRREKYYKYEDSGLTCVDPKSAMFQPDSQRFVSSAAEDERTRSIDKRRRDASRWEFKQDLSRQREETRRTQMEKEKDFEKKRMDMKKTTLGTKNQSGCCYDIITHKYTKGDAAIREQRKEDAAWQRATDRRQFLGKMNKSFTLQEQFGGK</sequence>
<feature type="region of interest" description="Disordered" evidence="1">
    <location>
        <begin position="60"/>
        <end position="123"/>
    </location>
</feature>
<keyword evidence="3" id="KW-1185">Reference proteome</keyword>
<evidence type="ECO:0000313" key="3">
    <source>
        <dbReference type="Proteomes" id="UP001057375"/>
    </source>
</evidence>
<feature type="compositionally biased region" description="Basic and acidic residues" evidence="1">
    <location>
        <begin position="13"/>
        <end position="33"/>
    </location>
</feature>
<feature type="compositionally biased region" description="Basic and acidic residues" evidence="1">
    <location>
        <begin position="70"/>
        <end position="120"/>
    </location>
</feature>
<evidence type="ECO:0000256" key="1">
    <source>
        <dbReference type="SAM" id="MobiDB-lite"/>
    </source>
</evidence>
<organism evidence="2 3">
    <name type="scientific">Aduncisulcus paluster</name>
    <dbReference type="NCBI Taxonomy" id="2918883"/>
    <lineage>
        <taxon>Eukaryota</taxon>
        <taxon>Metamonada</taxon>
        <taxon>Carpediemonas-like organisms</taxon>
        <taxon>Aduncisulcus</taxon>
    </lineage>
</organism>
<dbReference type="EMBL" id="BQXS01009742">
    <property type="protein sequence ID" value="GKT31797.1"/>
    <property type="molecule type" value="Genomic_DNA"/>
</dbReference>
<reference evidence="2" key="1">
    <citation type="submission" date="2022-03" db="EMBL/GenBank/DDBJ databases">
        <title>Draft genome sequence of Aduncisulcus paluster, a free-living microaerophilic Fornicata.</title>
        <authorList>
            <person name="Yuyama I."/>
            <person name="Kume K."/>
            <person name="Tamura T."/>
            <person name="Inagaki Y."/>
            <person name="Hashimoto T."/>
        </authorList>
    </citation>
    <scope>NUCLEOTIDE SEQUENCE</scope>
    <source>
        <strain evidence="2">NY0171</strain>
    </source>
</reference>
<feature type="region of interest" description="Disordered" evidence="1">
    <location>
        <begin position="1"/>
        <end position="33"/>
    </location>
</feature>
<proteinExistence type="predicted"/>